<accession>A0A9D2MME9</accession>
<name>A0A9D2MME9_9FIRM</name>
<comment type="caution">
    <text evidence="2">The sequence shown here is derived from an EMBL/GenBank/DDBJ whole genome shotgun (WGS) entry which is preliminary data.</text>
</comment>
<dbReference type="AlphaFoldDB" id="A0A9D2MME9"/>
<evidence type="ECO:0000259" key="1">
    <source>
        <dbReference type="Pfam" id="PF11823"/>
    </source>
</evidence>
<dbReference type="Pfam" id="PF11823">
    <property type="entry name" value="Se_S_carrier"/>
    <property type="match status" value="1"/>
</dbReference>
<proteinExistence type="predicted"/>
<evidence type="ECO:0000313" key="3">
    <source>
        <dbReference type="Proteomes" id="UP000823921"/>
    </source>
</evidence>
<evidence type="ECO:0000313" key="2">
    <source>
        <dbReference type="EMBL" id="HJB79793.1"/>
    </source>
</evidence>
<reference evidence="2" key="2">
    <citation type="submission" date="2021-04" db="EMBL/GenBank/DDBJ databases">
        <authorList>
            <person name="Gilroy R."/>
        </authorList>
    </citation>
    <scope>NUCLEOTIDE SEQUENCE</scope>
    <source>
        <strain evidence="2">CHK192-8294</strain>
    </source>
</reference>
<dbReference type="Proteomes" id="UP000823921">
    <property type="component" value="Unassembled WGS sequence"/>
</dbReference>
<organism evidence="2 3">
    <name type="scientific">Candidatus Flavonifractor intestinigallinarum</name>
    <dbReference type="NCBI Taxonomy" id="2838586"/>
    <lineage>
        <taxon>Bacteria</taxon>
        <taxon>Bacillati</taxon>
        <taxon>Bacillota</taxon>
        <taxon>Clostridia</taxon>
        <taxon>Eubacteriales</taxon>
        <taxon>Oscillospiraceae</taxon>
        <taxon>Flavonifractor</taxon>
    </lineage>
</organism>
<dbReference type="InterPro" id="IPR021778">
    <property type="entry name" value="Se/S_carrier-like"/>
</dbReference>
<reference evidence="2" key="1">
    <citation type="journal article" date="2021" name="PeerJ">
        <title>Extensive microbial diversity within the chicken gut microbiome revealed by metagenomics and culture.</title>
        <authorList>
            <person name="Gilroy R."/>
            <person name="Ravi A."/>
            <person name="Getino M."/>
            <person name="Pursley I."/>
            <person name="Horton D.L."/>
            <person name="Alikhan N.F."/>
            <person name="Baker D."/>
            <person name="Gharbi K."/>
            <person name="Hall N."/>
            <person name="Watson M."/>
            <person name="Adriaenssens E.M."/>
            <person name="Foster-Nyarko E."/>
            <person name="Jarju S."/>
            <person name="Secka A."/>
            <person name="Antonio M."/>
            <person name="Oren A."/>
            <person name="Chaudhuri R.R."/>
            <person name="La Ragione R."/>
            <person name="Hildebrand F."/>
            <person name="Pallen M.J."/>
        </authorList>
    </citation>
    <scope>NUCLEOTIDE SEQUENCE</scope>
    <source>
        <strain evidence="2">CHK192-8294</strain>
    </source>
</reference>
<feature type="domain" description="Putative Se/S carrier protein-like" evidence="1">
    <location>
        <begin position="10"/>
        <end position="54"/>
    </location>
</feature>
<gene>
    <name evidence="2" type="ORF">H9712_02290</name>
</gene>
<sequence>MNSPSPSKEHIATFHTHFGALTFHKKLKALGDNAVMMPVPRKLSASCGTCVKFSLPFDHAWADEDLEAVYLHEEGDYRLLFENEET</sequence>
<protein>
    <submittedName>
        <fullName evidence="2">DUF3343 domain-containing protein</fullName>
    </submittedName>
</protein>
<dbReference type="EMBL" id="DWXO01000022">
    <property type="protein sequence ID" value="HJB79793.1"/>
    <property type="molecule type" value="Genomic_DNA"/>
</dbReference>